<name>A0A430AHF0_9ENTE</name>
<dbReference type="OrthoDB" id="9757917at2"/>
<keyword evidence="3" id="KW-0347">Helicase</keyword>
<dbReference type="AlphaFoldDB" id="A0A430AHF0"/>
<dbReference type="RefSeq" id="WP_126825272.1">
    <property type="nucleotide sequence ID" value="NZ_JBHLWU010000002.1"/>
</dbReference>
<dbReference type="GO" id="GO:0005524">
    <property type="term" value="F:ATP binding"/>
    <property type="evidence" value="ECO:0007669"/>
    <property type="project" value="UniProtKB-KW"/>
</dbReference>
<feature type="domain" description="UvrD-like helicase ATP-binding" evidence="6">
    <location>
        <begin position="247"/>
        <end position="487"/>
    </location>
</feature>
<dbReference type="InterPro" id="IPR027417">
    <property type="entry name" value="P-loop_NTPase"/>
</dbReference>
<evidence type="ECO:0000256" key="3">
    <source>
        <dbReference type="ARBA" id="ARBA00022806"/>
    </source>
</evidence>
<evidence type="ECO:0000256" key="2">
    <source>
        <dbReference type="ARBA" id="ARBA00022801"/>
    </source>
</evidence>
<keyword evidence="2" id="KW-0378">Hydrolase</keyword>
<proteinExistence type="predicted"/>
<protein>
    <recommendedName>
        <fullName evidence="6">UvrD-like helicase ATP-binding domain-containing protein</fullName>
    </recommendedName>
</protein>
<keyword evidence="4" id="KW-0067">ATP-binding</keyword>
<dbReference type="Pfam" id="PF00580">
    <property type="entry name" value="UvrD-helicase"/>
    <property type="match status" value="1"/>
</dbReference>
<organism evidence="7 8">
    <name type="scientific">Vagococcus entomophilus</name>
    <dbReference type="NCBI Taxonomy" id="1160095"/>
    <lineage>
        <taxon>Bacteria</taxon>
        <taxon>Bacillati</taxon>
        <taxon>Bacillota</taxon>
        <taxon>Bacilli</taxon>
        <taxon>Lactobacillales</taxon>
        <taxon>Enterococcaceae</taxon>
        <taxon>Vagococcus</taxon>
    </lineage>
</organism>
<dbReference type="EMBL" id="NGJZ01000002">
    <property type="protein sequence ID" value="RSU07318.1"/>
    <property type="molecule type" value="Genomic_DNA"/>
</dbReference>
<evidence type="ECO:0000256" key="5">
    <source>
        <dbReference type="SAM" id="Coils"/>
    </source>
</evidence>
<evidence type="ECO:0000259" key="6">
    <source>
        <dbReference type="Pfam" id="PF00580"/>
    </source>
</evidence>
<dbReference type="Gene3D" id="3.40.50.300">
    <property type="entry name" value="P-loop containing nucleotide triphosphate hydrolases"/>
    <property type="match status" value="1"/>
</dbReference>
<keyword evidence="1" id="KW-0547">Nucleotide-binding</keyword>
<evidence type="ECO:0000256" key="4">
    <source>
        <dbReference type="ARBA" id="ARBA00022840"/>
    </source>
</evidence>
<dbReference type="InterPro" id="IPR014016">
    <property type="entry name" value="UvrD-like_ATP-bd"/>
</dbReference>
<feature type="coiled-coil region" evidence="5">
    <location>
        <begin position="448"/>
        <end position="482"/>
    </location>
</feature>
<dbReference type="Proteomes" id="UP000288669">
    <property type="component" value="Unassembled WGS sequence"/>
</dbReference>
<evidence type="ECO:0000256" key="1">
    <source>
        <dbReference type="ARBA" id="ARBA00022741"/>
    </source>
</evidence>
<evidence type="ECO:0000313" key="7">
    <source>
        <dbReference type="EMBL" id="RSU07318.1"/>
    </source>
</evidence>
<reference evidence="7 8" key="1">
    <citation type="submission" date="2017-05" db="EMBL/GenBank/DDBJ databases">
        <title>Vagococcus spp. assemblies.</title>
        <authorList>
            <person name="Gulvik C.A."/>
        </authorList>
    </citation>
    <scope>NUCLEOTIDE SEQUENCE [LARGE SCALE GENOMIC DNA]</scope>
    <source>
        <strain evidence="7 8">DSM 24756</strain>
    </source>
</reference>
<dbReference type="SUPFAM" id="SSF52540">
    <property type="entry name" value="P-loop containing nucleoside triphosphate hydrolases"/>
    <property type="match status" value="2"/>
</dbReference>
<dbReference type="GO" id="GO:0016787">
    <property type="term" value="F:hydrolase activity"/>
    <property type="evidence" value="ECO:0007669"/>
    <property type="project" value="UniProtKB-KW"/>
</dbReference>
<accession>A0A430AHF0</accession>
<evidence type="ECO:0000313" key="8">
    <source>
        <dbReference type="Proteomes" id="UP000288669"/>
    </source>
</evidence>
<keyword evidence="8" id="KW-1185">Reference proteome</keyword>
<dbReference type="GO" id="GO:0004386">
    <property type="term" value="F:helicase activity"/>
    <property type="evidence" value="ECO:0007669"/>
    <property type="project" value="UniProtKB-KW"/>
</dbReference>
<comment type="caution">
    <text evidence="7">The sequence shown here is derived from an EMBL/GenBank/DDBJ whole genome shotgun (WGS) entry which is preliminary data.</text>
</comment>
<gene>
    <name evidence="7" type="ORF">CBF30_08690</name>
</gene>
<keyword evidence="5" id="KW-0175">Coiled coil</keyword>
<sequence length="537" mass="62045">MKKIIDYYKTSLEQASLSEVKPTKNKSLQISFQNYLTGVVKELTEEIIDRLFEKNEEEIEVFLFPIQLQSGSGKSEKRLYPLIIPASLTKSGELKHIAYGVPWIPRMLLAPVENSKLSVIGENDDYLKFIESHSFRELSWNEYTQLTNELYEYVSKQKVTDLTEISWYKKVDEEVLIFKGVSNGGAAQRIVKLYDSIAKYNGELLLLNNFLGNENSSTDSNLLPKTKQIEMDKFHVGQMKPTFGLSPSQREVVRHMNTLDNGEIIGVTGPPGTGKTTLLQSIIASNWIKAAIDQKQPPICVVSSTNNQAVTNVIESFQIDNSQGTSFDLNHFPDFPELHSLKKNFDLFEDRWIPQLDSYGLYIVNKKKYSEASLAAMKAKISSDNSEYLERMESIDFSEQATVYFLSNFEQIFNKKDFTIKQAKKEIHRWLIILSRDLHDLIEYHSNAKNYEETIAKRNNRLSEINNSIDENQKKIKELKNTCFEWETFNSKASNILDMIPYLKQKREQERKQKFCHLNELSSIEELESLLEKEKNQ</sequence>